<evidence type="ECO:0000256" key="3">
    <source>
        <dbReference type="ARBA" id="ARBA00023004"/>
    </source>
</evidence>
<comment type="cofactor">
    <cofactor evidence="1">
        <name>[4Fe-4S] cluster</name>
        <dbReference type="ChEBI" id="CHEBI:49883"/>
    </cofactor>
</comment>
<reference evidence="6" key="1">
    <citation type="journal article" date="2014" name="Front. Microbiol.">
        <title>High frequency of phylogenetically diverse reductive dehalogenase-homologous genes in deep subseafloor sedimentary metagenomes.</title>
        <authorList>
            <person name="Kawai M."/>
            <person name="Futagami T."/>
            <person name="Toyoda A."/>
            <person name="Takaki Y."/>
            <person name="Nishi S."/>
            <person name="Hori S."/>
            <person name="Arai W."/>
            <person name="Tsubouchi T."/>
            <person name="Morono Y."/>
            <person name="Uchiyama I."/>
            <person name="Ito T."/>
            <person name="Fujiyama A."/>
            <person name="Inagaki F."/>
            <person name="Takami H."/>
        </authorList>
    </citation>
    <scope>NUCLEOTIDE SEQUENCE</scope>
    <source>
        <strain evidence="6">Expedition CK06-06</strain>
    </source>
</reference>
<keyword evidence="3" id="KW-0408">Iron</keyword>
<keyword evidence="2" id="KW-0479">Metal-binding</keyword>
<dbReference type="PANTHER" id="PTHR32329:SF2">
    <property type="entry name" value="BIFUNCTIONAL PROTEIN [INCLUDES 2-HYDROXYACYL-COA DEHYDRATASE (N-TER) AND ITS ACTIVATOR DOMAIN (C_TERM)"/>
    <property type="match status" value="1"/>
</dbReference>
<dbReference type="InterPro" id="IPR051805">
    <property type="entry name" value="Dehydratase_Activator_Redct"/>
</dbReference>
<evidence type="ECO:0000256" key="4">
    <source>
        <dbReference type="ARBA" id="ARBA00023014"/>
    </source>
</evidence>
<organism evidence="6">
    <name type="scientific">marine sediment metagenome</name>
    <dbReference type="NCBI Taxonomy" id="412755"/>
    <lineage>
        <taxon>unclassified sequences</taxon>
        <taxon>metagenomes</taxon>
        <taxon>ecological metagenomes</taxon>
    </lineage>
</organism>
<dbReference type="GO" id="GO:0051536">
    <property type="term" value="F:iron-sulfur cluster binding"/>
    <property type="evidence" value="ECO:0007669"/>
    <property type="project" value="UniProtKB-KW"/>
</dbReference>
<evidence type="ECO:0000259" key="5">
    <source>
        <dbReference type="Pfam" id="PF01869"/>
    </source>
</evidence>
<dbReference type="PANTHER" id="PTHR32329">
    <property type="entry name" value="BIFUNCTIONAL PROTEIN [INCLUDES 2-HYDROXYACYL-COA DEHYDRATASE (N-TER) AND ITS ACTIVATOR DOMAIN (C_TERM)-RELATED"/>
    <property type="match status" value="1"/>
</dbReference>
<sequence>QDSKVIRTDEDGRVIDFVMNDKCAAGTGRFLEVMAKALDLHTDELGAISLQSNEPCSISSVCTVFAESEVVSLRAEGKSREDIIAGIHKSIASRIRSMMSQIGQEDLVVLTGGVAKNSGLVKALEHELKISIKIPENPQITGALGAALIACSYKDR</sequence>
<comment type="caution">
    <text evidence="6">The sequence shown here is derived from an EMBL/GenBank/DDBJ whole genome shotgun (WGS) entry which is preliminary data.</text>
</comment>
<dbReference type="GO" id="GO:0046872">
    <property type="term" value="F:metal ion binding"/>
    <property type="evidence" value="ECO:0007669"/>
    <property type="project" value="UniProtKB-KW"/>
</dbReference>
<dbReference type="AlphaFoldDB" id="X0W177"/>
<dbReference type="InterPro" id="IPR043129">
    <property type="entry name" value="ATPase_NBD"/>
</dbReference>
<keyword evidence="4" id="KW-0411">Iron-sulfur</keyword>
<name>X0W177_9ZZZZ</name>
<protein>
    <recommendedName>
        <fullName evidence="5">ATPase BadF/BadG/BcrA/BcrD type domain-containing protein</fullName>
    </recommendedName>
</protein>
<dbReference type="InterPro" id="IPR008275">
    <property type="entry name" value="CoA_E_activase_dom"/>
</dbReference>
<dbReference type="Gene3D" id="3.30.420.40">
    <property type="match status" value="1"/>
</dbReference>
<dbReference type="SUPFAM" id="SSF53067">
    <property type="entry name" value="Actin-like ATPase domain"/>
    <property type="match status" value="1"/>
</dbReference>
<evidence type="ECO:0000256" key="1">
    <source>
        <dbReference type="ARBA" id="ARBA00001966"/>
    </source>
</evidence>
<evidence type="ECO:0000313" key="6">
    <source>
        <dbReference type="EMBL" id="GAG24524.1"/>
    </source>
</evidence>
<dbReference type="EMBL" id="BARS01030670">
    <property type="protein sequence ID" value="GAG24524.1"/>
    <property type="molecule type" value="Genomic_DNA"/>
</dbReference>
<accession>X0W177</accession>
<dbReference type="CDD" id="cd24036">
    <property type="entry name" value="ASKHA_NBD_BcrAD_BadFG_HgdC_HadI"/>
    <property type="match status" value="1"/>
</dbReference>
<feature type="non-terminal residue" evidence="6">
    <location>
        <position position="1"/>
    </location>
</feature>
<dbReference type="NCBIfam" id="TIGR00241">
    <property type="entry name" value="CoA_E_activ"/>
    <property type="match status" value="1"/>
</dbReference>
<proteinExistence type="predicted"/>
<dbReference type="Pfam" id="PF01869">
    <property type="entry name" value="BcrAD_BadFG"/>
    <property type="match status" value="1"/>
</dbReference>
<gene>
    <name evidence="6" type="ORF">S01H1_47817</name>
</gene>
<dbReference type="InterPro" id="IPR002731">
    <property type="entry name" value="ATPase_BadF"/>
</dbReference>
<feature type="domain" description="ATPase BadF/BadG/BcrA/BcrD type" evidence="5">
    <location>
        <begin position="1"/>
        <end position="150"/>
    </location>
</feature>
<evidence type="ECO:0000256" key="2">
    <source>
        <dbReference type="ARBA" id="ARBA00022723"/>
    </source>
</evidence>